<dbReference type="RefSeq" id="WP_088617714.1">
    <property type="nucleotide sequence ID" value="NZ_CP022129.1"/>
</dbReference>
<proteinExistence type="predicted"/>
<feature type="chain" id="PRO_5012034749" evidence="1">
    <location>
        <begin position="24"/>
        <end position="553"/>
    </location>
</feature>
<accession>A0A1Z4BU38</accession>
<keyword evidence="1" id="KW-0732">Signal</keyword>
<sequence>MLGKTSRITVGLCLALAAHSLNAATNVVLARYTFDDSLIETGPDTFFVVEKARGRVALSNQFAYSGDRSVQLQDFANDHDFPELQGALPVQKSGKLHFHFAFMIADPSQALNIALAGPQHFGLRRDGISFWLLTENGHLAHISANTTQPLFTPQPFVWYVTDMIYDIPRGRYNLRITDGTKVLTDLKEVANAADIPGSAVSKYSFIGDLWEDVSNVNYFIDDVTLISSVSDTPPPFVAPGRRKLFIDRWQEQQRHLQRKPACLPVAAPEDFGLSLSWLKSNLSTDELRTFKQVLSGQQPPVTLPASVEAWRSGIGAWYQGCHALDDGQAQQAAAAFATARQQLPGGVLVDLAHIQTLAALRQWKDLDGELAKASGLWGEDVRYSVVVGQIGFLRGDLQVFDQWSGVDAETLPEADFIAWANAYFGAPLSTERLGVMLADPRQSPCLQRYVIAEQYFFSLLWRNLNDQALAYAQRLATHLAAVPKARALWLERSGDAAFLDGHRKAAANAYLAAVALVSYSPGALGKLSDLAHLSGDATQERNYREAVYGSLRQ</sequence>
<organism evidence="2 3">
    <name type="scientific">Methylovulum psychrotolerans</name>
    <dbReference type="NCBI Taxonomy" id="1704499"/>
    <lineage>
        <taxon>Bacteria</taxon>
        <taxon>Pseudomonadati</taxon>
        <taxon>Pseudomonadota</taxon>
        <taxon>Gammaproteobacteria</taxon>
        <taxon>Methylococcales</taxon>
        <taxon>Methylococcaceae</taxon>
        <taxon>Methylovulum</taxon>
    </lineage>
</organism>
<feature type="signal peptide" evidence="1">
    <location>
        <begin position="1"/>
        <end position="23"/>
    </location>
</feature>
<keyword evidence="3" id="KW-1185">Reference proteome</keyword>
<gene>
    <name evidence="2" type="ORF">CEK71_01435</name>
</gene>
<evidence type="ECO:0000256" key="1">
    <source>
        <dbReference type="SAM" id="SignalP"/>
    </source>
</evidence>
<dbReference type="KEGG" id="mpsy:CEK71_01435"/>
<protein>
    <submittedName>
        <fullName evidence="2">Uncharacterized protein</fullName>
    </submittedName>
</protein>
<evidence type="ECO:0000313" key="3">
    <source>
        <dbReference type="Proteomes" id="UP000197019"/>
    </source>
</evidence>
<dbReference type="Proteomes" id="UP000197019">
    <property type="component" value="Chromosome"/>
</dbReference>
<dbReference type="EMBL" id="CP022129">
    <property type="protein sequence ID" value="ASF44831.1"/>
    <property type="molecule type" value="Genomic_DNA"/>
</dbReference>
<evidence type="ECO:0000313" key="2">
    <source>
        <dbReference type="EMBL" id="ASF44831.1"/>
    </source>
</evidence>
<name>A0A1Z4BU38_9GAMM</name>
<reference evidence="2 3" key="1">
    <citation type="submission" date="2017-06" db="EMBL/GenBank/DDBJ databases">
        <title>Genome Sequencing of the methanotroph Methylovulum psychrotolerants str. HV10-M2 isolated from a high-altitude environment.</title>
        <authorList>
            <person name="Mateos-Rivera A."/>
        </authorList>
    </citation>
    <scope>NUCLEOTIDE SEQUENCE [LARGE SCALE GENOMIC DNA]</scope>
    <source>
        <strain evidence="2 3">HV10_M2</strain>
    </source>
</reference>
<dbReference type="OrthoDB" id="9994625at2"/>
<dbReference type="AlphaFoldDB" id="A0A1Z4BU38"/>